<name>A0A7S3Z9L6_9EUKA</name>
<accession>A0A7S3Z9L6</accession>
<gene>
    <name evidence="2" type="ORF">LGLO00237_LOCUS28048</name>
</gene>
<organism evidence="2">
    <name type="scientific">Lotharella globosa</name>
    <dbReference type="NCBI Taxonomy" id="91324"/>
    <lineage>
        <taxon>Eukaryota</taxon>
        <taxon>Sar</taxon>
        <taxon>Rhizaria</taxon>
        <taxon>Cercozoa</taxon>
        <taxon>Chlorarachniophyceae</taxon>
        <taxon>Lotharella</taxon>
    </lineage>
</organism>
<evidence type="ECO:0000313" key="2">
    <source>
        <dbReference type="EMBL" id="CAE0676270.1"/>
    </source>
</evidence>
<reference evidence="2" key="1">
    <citation type="submission" date="2021-01" db="EMBL/GenBank/DDBJ databases">
        <authorList>
            <person name="Corre E."/>
            <person name="Pelletier E."/>
            <person name="Niang G."/>
            <person name="Scheremetjew M."/>
            <person name="Finn R."/>
            <person name="Kale V."/>
            <person name="Holt S."/>
            <person name="Cochrane G."/>
            <person name="Meng A."/>
            <person name="Brown T."/>
            <person name="Cohen L."/>
        </authorList>
    </citation>
    <scope>NUCLEOTIDE SEQUENCE</scope>
    <source>
        <strain evidence="2">CCCM811</strain>
    </source>
</reference>
<sequence>MASQRRGYGSGSIRLALKRSKEENEKKKKKENMATEADLAFLDDPPPPPPSLEIKKKPRKKRRRQPSAPTTQQAEKKSAPSKRKRSSGSAVSKKTPKRSLYDVDPTPSPTVEAGSAGPALCLGMVYANVNNTGSQAMRDRPRLVAMERCLGYEVHTIDITHDPKIAICGSDGASRHVNANWNASNRFFKTIWDTWTGKEFTCVVMDYVRTPTGWTASHITKSFYKQTLPRMSTILSRDGRIFLPNLPGIYSQIKKTAAIKKLYYIRLVKPEDNPLFRATSNAREDLRRITGYTNEVMIFFNPPRLFV</sequence>
<dbReference type="AlphaFoldDB" id="A0A7S3Z9L6"/>
<proteinExistence type="predicted"/>
<evidence type="ECO:0000256" key="1">
    <source>
        <dbReference type="SAM" id="MobiDB-lite"/>
    </source>
</evidence>
<protein>
    <submittedName>
        <fullName evidence="2">Uncharacterized protein</fullName>
    </submittedName>
</protein>
<feature type="region of interest" description="Disordered" evidence="1">
    <location>
        <begin position="1"/>
        <end position="112"/>
    </location>
</feature>
<feature type="compositionally biased region" description="Basic residues" evidence="1">
    <location>
        <begin position="56"/>
        <end position="65"/>
    </location>
</feature>
<dbReference type="EMBL" id="HBIV01039510">
    <property type="protein sequence ID" value="CAE0676270.1"/>
    <property type="molecule type" value="Transcribed_RNA"/>
</dbReference>